<reference evidence="3" key="1">
    <citation type="submission" date="2020-05" db="EMBL/GenBank/DDBJ databases">
        <authorList>
            <person name="Chiriac C."/>
            <person name="Salcher M."/>
            <person name="Ghai R."/>
            <person name="Kavagutti S V."/>
        </authorList>
    </citation>
    <scope>NUCLEOTIDE SEQUENCE</scope>
</reference>
<evidence type="ECO:0000256" key="2">
    <source>
        <dbReference type="ARBA" id="ARBA00022679"/>
    </source>
</evidence>
<sequence length="298" mass="35073">MRRKVILEARGGLGNQMFQYAAAKSIAIDLCADLVIDDALGFFLDRQYGRKFELDRLLIDYEPSNLLLSFPFYINRLLAFFRKLVGLKRNDRKFRNFIFEKDMDYIGISSFDLIRKTYWLSGYFQDPRHFESNKEIILKELTPQTPTYSNFLEIAELARTNSLVAVGMRIYEETTNPENHAKDRVTKSIADYEALVNNLVHQIPNPVILVFTSREFDFLKLLKFPARTIFVNPDRGFEDTISTMWLLSICKHHVFNNSTFYWWGAVLSQKNYSESEQHIYCSDNFLNSSIAYPHWKRF</sequence>
<dbReference type="AlphaFoldDB" id="A0A6J7AB94"/>
<proteinExistence type="predicted"/>
<accession>A0A6J7AB94</accession>
<dbReference type="PANTHER" id="PTHR11927">
    <property type="entry name" value="GALACTOSIDE 2-L-FUCOSYLTRANSFERASE"/>
    <property type="match status" value="1"/>
</dbReference>
<dbReference type="InterPro" id="IPR002516">
    <property type="entry name" value="Glyco_trans_11"/>
</dbReference>
<evidence type="ECO:0000313" key="3">
    <source>
        <dbReference type="EMBL" id="CAB4830083.1"/>
    </source>
</evidence>
<dbReference type="PANTHER" id="PTHR11927:SF9">
    <property type="entry name" value="L-FUCOSYLTRANSFERASE"/>
    <property type="match status" value="1"/>
</dbReference>
<dbReference type="EMBL" id="CAFABF010000046">
    <property type="protein sequence ID" value="CAB4830083.1"/>
    <property type="molecule type" value="Genomic_DNA"/>
</dbReference>
<keyword evidence="2" id="KW-0808">Transferase</keyword>
<keyword evidence="1" id="KW-0328">Glycosyltransferase</keyword>
<evidence type="ECO:0000256" key="1">
    <source>
        <dbReference type="ARBA" id="ARBA00022676"/>
    </source>
</evidence>
<organism evidence="3">
    <name type="scientific">freshwater metagenome</name>
    <dbReference type="NCBI Taxonomy" id="449393"/>
    <lineage>
        <taxon>unclassified sequences</taxon>
        <taxon>metagenomes</taxon>
        <taxon>ecological metagenomes</taxon>
    </lineage>
</organism>
<dbReference type="GO" id="GO:0008107">
    <property type="term" value="F:galactoside 2-alpha-L-fucosyltransferase activity"/>
    <property type="evidence" value="ECO:0007669"/>
    <property type="project" value="InterPro"/>
</dbReference>
<dbReference type="GO" id="GO:0005975">
    <property type="term" value="P:carbohydrate metabolic process"/>
    <property type="evidence" value="ECO:0007669"/>
    <property type="project" value="InterPro"/>
</dbReference>
<dbReference type="GO" id="GO:0016020">
    <property type="term" value="C:membrane"/>
    <property type="evidence" value="ECO:0007669"/>
    <property type="project" value="InterPro"/>
</dbReference>
<gene>
    <name evidence="3" type="ORF">UFOPK3167_00919</name>
</gene>
<dbReference type="Pfam" id="PF01531">
    <property type="entry name" value="Glyco_transf_11"/>
    <property type="match status" value="1"/>
</dbReference>
<protein>
    <submittedName>
        <fullName evidence="3">Unannotated protein</fullName>
    </submittedName>
</protein>
<name>A0A6J7AB94_9ZZZZ</name>